<evidence type="ECO:0000256" key="1">
    <source>
        <dbReference type="SAM" id="MobiDB-lite"/>
    </source>
</evidence>
<comment type="caution">
    <text evidence="3">The sequence shown here is derived from an EMBL/GenBank/DDBJ whole genome shotgun (WGS) entry which is preliminary data.</text>
</comment>
<evidence type="ECO:0000256" key="2">
    <source>
        <dbReference type="SAM" id="SignalP"/>
    </source>
</evidence>
<organism evidence="3 4">
    <name type="scientific">Rubus argutus</name>
    <name type="common">Southern blackberry</name>
    <dbReference type="NCBI Taxonomy" id="59490"/>
    <lineage>
        <taxon>Eukaryota</taxon>
        <taxon>Viridiplantae</taxon>
        <taxon>Streptophyta</taxon>
        <taxon>Embryophyta</taxon>
        <taxon>Tracheophyta</taxon>
        <taxon>Spermatophyta</taxon>
        <taxon>Magnoliopsida</taxon>
        <taxon>eudicotyledons</taxon>
        <taxon>Gunneridae</taxon>
        <taxon>Pentapetalae</taxon>
        <taxon>rosids</taxon>
        <taxon>fabids</taxon>
        <taxon>Rosales</taxon>
        <taxon>Rosaceae</taxon>
        <taxon>Rosoideae</taxon>
        <taxon>Rosoideae incertae sedis</taxon>
        <taxon>Rubus</taxon>
    </lineage>
</organism>
<name>A0AAW1XFP2_RUBAR</name>
<keyword evidence="4" id="KW-1185">Reference proteome</keyword>
<reference evidence="3 4" key="1">
    <citation type="journal article" date="2023" name="G3 (Bethesda)">
        <title>A chromosome-length genome assembly and annotation of blackberry (Rubus argutus, cv. 'Hillquist').</title>
        <authorList>
            <person name="Bruna T."/>
            <person name="Aryal R."/>
            <person name="Dudchenko O."/>
            <person name="Sargent D.J."/>
            <person name="Mead D."/>
            <person name="Buti M."/>
            <person name="Cavallini A."/>
            <person name="Hytonen T."/>
            <person name="Andres J."/>
            <person name="Pham M."/>
            <person name="Weisz D."/>
            <person name="Mascagni F."/>
            <person name="Usai G."/>
            <person name="Natali L."/>
            <person name="Bassil N."/>
            <person name="Fernandez G.E."/>
            <person name="Lomsadze A."/>
            <person name="Armour M."/>
            <person name="Olukolu B."/>
            <person name="Poorten T."/>
            <person name="Britton C."/>
            <person name="Davik J."/>
            <person name="Ashrafi H."/>
            <person name="Aiden E.L."/>
            <person name="Borodovsky M."/>
            <person name="Worthington M."/>
        </authorList>
    </citation>
    <scope>NUCLEOTIDE SEQUENCE [LARGE SCALE GENOMIC DNA]</scope>
    <source>
        <strain evidence="3">PI 553951</strain>
    </source>
</reference>
<dbReference type="EMBL" id="JBEDUW010000004">
    <property type="protein sequence ID" value="KAK9934949.1"/>
    <property type="molecule type" value="Genomic_DNA"/>
</dbReference>
<feature type="compositionally biased region" description="Polar residues" evidence="1">
    <location>
        <begin position="71"/>
        <end position="85"/>
    </location>
</feature>
<dbReference type="Proteomes" id="UP001457282">
    <property type="component" value="Unassembled WGS sequence"/>
</dbReference>
<feature type="region of interest" description="Disordered" evidence="1">
    <location>
        <begin position="62"/>
        <end position="85"/>
    </location>
</feature>
<protein>
    <submittedName>
        <fullName evidence="3">Uncharacterized protein</fullName>
    </submittedName>
</protein>
<gene>
    <name evidence="3" type="ORF">M0R45_022070</name>
</gene>
<evidence type="ECO:0000313" key="4">
    <source>
        <dbReference type="Proteomes" id="UP001457282"/>
    </source>
</evidence>
<feature type="signal peptide" evidence="2">
    <location>
        <begin position="1"/>
        <end position="26"/>
    </location>
</feature>
<feature type="chain" id="PRO_5043486516" evidence="2">
    <location>
        <begin position="27"/>
        <end position="85"/>
    </location>
</feature>
<dbReference type="AlphaFoldDB" id="A0AAW1XFP2"/>
<evidence type="ECO:0000313" key="3">
    <source>
        <dbReference type="EMBL" id="KAK9934949.1"/>
    </source>
</evidence>
<accession>A0AAW1XFP2</accession>
<sequence length="85" mass="9360">MELVFFTSATMLCIVLSALLTPCAYSLQIQVQPSSKHAAKKEVQVSQLPAALPRKLRLAEKEATVVEQEGQDSAPNHNKQQKQNV</sequence>
<keyword evidence="2" id="KW-0732">Signal</keyword>
<proteinExistence type="predicted"/>